<feature type="domain" description="Amine oxidase" evidence="1">
    <location>
        <begin position="10"/>
        <end position="440"/>
    </location>
</feature>
<dbReference type="Pfam" id="PF01593">
    <property type="entry name" value="Amino_oxidase"/>
    <property type="match status" value="1"/>
</dbReference>
<sequence>MRIIVVGGGIAGMGAADRLREAGHDIILIEQDAEAGGRCRSVQWHGVWAVTGAFAFLGAETNLIDLARKLGIDQPDGMVDLTAAHQWNVLVERKRTVAFGAFDLISAAKHPAIPLLEKAKLLATLPKLAQVAVAGDPRDITTAVALDDVNACEYFRKFSPTFVDYFLEPCVAMFCGYGADDYSLAWTAWSTAGRLSWSGDQIWSFKERGAGRITFELGRSLAADPRVEVRLGCRAAEVRHHASGVEVDVVAQGRAETLRGDAVVMAVPGNKVAALMPALDAERRAFFDAIDYAGHHIVYYLLDRPKGDLLDTYVLPAADGFRRTGNLRFTDMGNGTTFAHSQWKDWGCRQHAGAGTAELLTIAWADVVDALPQLADTRVIDSFISQQPDAICKRPKGYIGKLRRFRDLGPLPRVAFCGDYLTNSTVGQAHWSGLTAAQELMARI</sequence>
<evidence type="ECO:0000313" key="2">
    <source>
        <dbReference type="EMBL" id="PZA12644.1"/>
    </source>
</evidence>
<dbReference type="PANTHER" id="PTHR42923:SF17">
    <property type="entry name" value="AMINE OXIDASE DOMAIN-CONTAINING PROTEIN"/>
    <property type="match status" value="1"/>
</dbReference>
<dbReference type="RefSeq" id="WP_110785301.1">
    <property type="nucleotide sequence ID" value="NZ_QKQS01000012.1"/>
</dbReference>
<organism evidence="2 3">
    <name type="scientific">Rhodopseudomonas palustris</name>
    <dbReference type="NCBI Taxonomy" id="1076"/>
    <lineage>
        <taxon>Bacteria</taxon>
        <taxon>Pseudomonadati</taxon>
        <taxon>Pseudomonadota</taxon>
        <taxon>Alphaproteobacteria</taxon>
        <taxon>Hyphomicrobiales</taxon>
        <taxon>Nitrobacteraceae</taxon>
        <taxon>Rhodopseudomonas</taxon>
    </lineage>
</organism>
<accession>A0A323UJG8</accession>
<evidence type="ECO:0000259" key="1">
    <source>
        <dbReference type="Pfam" id="PF01593"/>
    </source>
</evidence>
<dbReference type="OrthoDB" id="9774675at2"/>
<name>A0A323UJG8_RHOPL</name>
<dbReference type="PANTHER" id="PTHR42923">
    <property type="entry name" value="PROTOPORPHYRINOGEN OXIDASE"/>
    <property type="match status" value="1"/>
</dbReference>
<dbReference type="Proteomes" id="UP000248134">
    <property type="component" value="Unassembled WGS sequence"/>
</dbReference>
<evidence type="ECO:0000313" key="3">
    <source>
        <dbReference type="Proteomes" id="UP000248134"/>
    </source>
</evidence>
<dbReference type="SUPFAM" id="SSF51905">
    <property type="entry name" value="FAD/NAD(P)-binding domain"/>
    <property type="match status" value="1"/>
</dbReference>
<dbReference type="AlphaFoldDB" id="A0A323UJG8"/>
<protein>
    <submittedName>
        <fullName evidence="2">Amine oxidase</fullName>
    </submittedName>
</protein>
<gene>
    <name evidence="2" type="ORF">DNX69_07015</name>
</gene>
<dbReference type="InterPro" id="IPR036188">
    <property type="entry name" value="FAD/NAD-bd_sf"/>
</dbReference>
<proteinExistence type="predicted"/>
<dbReference type="EMBL" id="QKQS01000012">
    <property type="protein sequence ID" value="PZA12644.1"/>
    <property type="molecule type" value="Genomic_DNA"/>
</dbReference>
<dbReference type="Gene3D" id="3.50.50.60">
    <property type="entry name" value="FAD/NAD(P)-binding domain"/>
    <property type="match status" value="1"/>
</dbReference>
<dbReference type="InterPro" id="IPR002937">
    <property type="entry name" value="Amino_oxidase"/>
</dbReference>
<comment type="caution">
    <text evidence="2">The sequence shown here is derived from an EMBL/GenBank/DDBJ whole genome shotgun (WGS) entry which is preliminary data.</text>
</comment>
<dbReference type="InterPro" id="IPR050464">
    <property type="entry name" value="Zeta_carotene_desat/Oxidored"/>
</dbReference>
<reference evidence="2 3" key="1">
    <citation type="submission" date="2018-06" db="EMBL/GenBank/DDBJ databases">
        <title>Draft Whole-Genome Sequence of the purple photosynthetic bacterium Rhodospeudomonas palustris XCP.</title>
        <authorList>
            <person name="Rayyan A."/>
            <person name="Meyer T.E."/>
            <person name="Kyndt J.A."/>
        </authorList>
    </citation>
    <scope>NUCLEOTIDE SEQUENCE [LARGE SCALE GENOMIC DNA]</scope>
    <source>
        <strain evidence="2 3">XCP</strain>
    </source>
</reference>
<dbReference type="GO" id="GO:0016491">
    <property type="term" value="F:oxidoreductase activity"/>
    <property type="evidence" value="ECO:0007669"/>
    <property type="project" value="InterPro"/>
</dbReference>